<dbReference type="InterPro" id="IPR002151">
    <property type="entry name" value="Kinesin_light"/>
</dbReference>
<organism evidence="5 6">
    <name type="scientific">Allacma fusca</name>
    <dbReference type="NCBI Taxonomy" id="39272"/>
    <lineage>
        <taxon>Eukaryota</taxon>
        <taxon>Metazoa</taxon>
        <taxon>Ecdysozoa</taxon>
        <taxon>Arthropoda</taxon>
        <taxon>Hexapoda</taxon>
        <taxon>Collembola</taxon>
        <taxon>Symphypleona</taxon>
        <taxon>Sminthuridae</taxon>
        <taxon>Allacma</taxon>
    </lineage>
</organism>
<evidence type="ECO:0000256" key="1">
    <source>
        <dbReference type="ARBA" id="ARBA00004496"/>
    </source>
</evidence>
<dbReference type="Pfam" id="PF13374">
    <property type="entry name" value="TPR_10"/>
    <property type="match status" value="1"/>
</dbReference>
<evidence type="ECO:0000313" key="5">
    <source>
        <dbReference type="EMBL" id="CAG7719328.1"/>
    </source>
</evidence>
<keyword evidence="4" id="KW-0802">TPR repeat</keyword>
<dbReference type="GO" id="GO:0005737">
    <property type="term" value="C:cytoplasm"/>
    <property type="evidence" value="ECO:0007669"/>
    <property type="project" value="UniProtKB-SubCell"/>
</dbReference>
<evidence type="ECO:0000313" key="6">
    <source>
        <dbReference type="Proteomes" id="UP000708208"/>
    </source>
</evidence>
<dbReference type="EMBL" id="CAJVCH010060494">
    <property type="protein sequence ID" value="CAG7719328.1"/>
    <property type="molecule type" value="Genomic_DNA"/>
</dbReference>
<keyword evidence="6" id="KW-1185">Reference proteome</keyword>
<gene>
    <name evidence="5" type="ORF">AFUS01_LOCUS8661</name>
</gene>
<protein>
    <recommendedName>
        <fullName evidence="7">Kinesin light chain</fullName>
    </recommendedName>
</protein>
<dbReference type="GO" id="GO:0005871">
    <property type="term" value="C:kinesin complex"/>
    <property type="evidence" value="ECO:0007669"/>
    <property type="project" value="InterPro"/>
</dbReference>
<evidence type="ECO:0000256" key="3">
    <source>
        <dbReference type="ARBA" id="ARBA00022737"/>
    </source>
</evidence>
<sequence length="227" mass="25887">MVSSAFPYLISSSNNSKEYTGKLSSYSWNPEDSYSVFNSNPPLIKISTNMGNAITTSISITILHVLLDPLVKNRESADALQDEGRYDKAQELYNGVLLCQIKSLGPDHPERLATKNNLAITLQNLGKYNEAEELYNDVLERKIRTLGPKHLNTLRTEHNIAVLFENQNKYNDAQGLFKEVLQEQIMFLGQDHEDTYLTKNNLAILFEKQRQFNDAQELYNEVLQAQI</sequence>
<keyword evidence="3" id="KW-0677">Repeat</keyword>
<name>A0A8J2NS84_9HEXA</name>
<feature type="non-terminal residue" evidence="5">
    <location>
        <position position="227"/>
    </location>
</feature>
<dbReference type="PANTHER" id="PTHR45783:SF3">
    <property type="entry name" value="KINESIN LIGHT CHAIN"/>
    <property type="match status" value="1"/>
</dbReference>
<dbReference type="GO" id="GO:0007018">
    <property type="term" value="P:microtubule-based movement"/>
    <property type="evidence" value="ECO:0007669"/>
    <property type="project" value="TreeGrafter"/>
</dbReference>
<dbReference type="GO" id="GO:0019894">
    <property type="term" value="F:kinesin binding"/>
    <property type="evidence" value="ECO:0007669"/>
    <property type="project" value="TreeGrafter"/>
</dbReference>
<dbReference type="AlphaFoldDB" id="A0A8J2NS84"/>
<evidence type="ECO:0000256" key="2">
    <source>
        <dbReference type="ARBA" id="ARBA00022490"/>
    </source>
</evidence>
<reference evidence="5" key="1">
    <citation type="submission" date="2021-06" db="EMBL/GenBank/DDBJ databases">
        <authorList>
            <person name="Hodson N. C."/>
            <person name="Mongue J. A."/>
            <person name="Jaron S. K."/>
        </authorList>
    </citation>
    <scope>NUCLEOTIDE SEQUENCE</scope>
</reference>
<keyword evidence="2" id="KW-0963">Cytoplasm</keyword>
<feature type="non-terminal residue" evidence="5">
    <location>
        <position position="1"/>
    </location>
</feature>
<proteinExistence type="predicted"/>
<evidence type="ECO:0000256" key="4">
    <source>
        <dbReference type="ARBA" id="ARBA00022803"/>
    </source>
</evidence>
<dbReference type="Pfam" id="PF13424">
    <property type="entry name" value="TPR_12"/>
    <property type="match status" value="1"/>
</dbReference>
<dbReference type="OrthoDB" id="1667894at2759"/>
<dbReference type="PANTHER" id="PTHR45783">
    <property type="entry name" value="KINESIN LIGHT CHAIN"/>
    <property type="match status" value="1"/>
</dbReference>
<dbReference type="Proteomes" id="UP000708208">
    <property type="component" value="Unassembled WGS sequence"/>
</dbReference>
<evidence type="ECO:0008006" key="7">
    <source>
        <dbReference type="Google" id="ProtNLM"/>
    </source>
</evidence>
<comment type="subcellular location">
    <subcellularLocation>
        <location evidence="1">Cytoplasm</location>
    </subcellularLocation>
</comment>
<comment type="caution">
    <text evidence="5">The sequence shown here is derived from an EMBL/GenBank/DDBJ whole genome shotgun (WGS) entry which is preliminary data.</text>
</comment>
<accession>A0A8J2NS84</accession>